<dbReference type="AlphaFoldDB" id="A0A1H8NS38"/>
<dbReference type="SUPFAM" id="SSF55469">
    <property type="entry name" value="FMN-dependent nitroreductase-like"/>
    <property type="match status" value="1"/>
</dbReference>
<dbReference type="STRING" id="872970.SAMN04488134_10685"/>
<evidence type="ECO:0008006" key="3">
    <source>
        <dbReference type="Google" id="ProtNLM"/>
    </source>
</evidence>
<organism evidence="1 2">
    <name type="scientific">Amphibacillus marinus</name>
    <dbReference type="NCBI Taxonomy" id="872970"/>
    <lineage>
        <taxon>Bacteria</taxon>
        <taxon>Bacillati</taxon>
        <taxon>Bacillota</taxon>
        <taxon>Bacilli</taxon>
        <taxon>Bacillales</taxon>
        <taxon>Bacillaceae</taxon>
        <taxon>Amphibacillus</taxon>
    </lineage>
</organism>
<dbReference type="Proteomes" id="UP000199300">
    <property type="component" value="Unassembled WGS sequence"/>
</dbReference>
<protein>
    <recommendedName>
        <fullName evidence="3">Nitroreductase family protein</fullName>
    </recommendedName>
</protein>
<dbReference type="GO" id="GO:0016491">
    <property type="term" value="F:oxidoreductase activity"/>
    <property type="evidence" value="ECO:0007669"/>
    <property type="project" value="InterPro"/>
</dbReference>
<evidence type="ECO:0000313" key="2">
    <source>
        <dbReference type="Proteomes" id="UP000199300"/>
    </source>
</evidence>
<evidence type="ECO:0000313" key="1">
    <source>
        <dbReference type="EMBL" id="SEO32412.1"/>
    </source>
</evidence>
<dbReference type="InterPro" id="IPR000415">
    <property type="entry name" value="Nitroreductase-like"/>
</dbReference>
<sequence length="361" mass="40856">MVLIIMLSIVAGMVVWNGTFLKTKYDSAQDNYDHEQASMTETQFQLIRAGIQAASSHNMQPWKIKIIDDQSFVLYADLTKHLPIIDPDYQQLLMGQGTFIALIRATAEQLGIALEVNYHPLNMEEELPIIATFTSDAHEDSTIDSVTAASAGSESEEPSFAVHEATQFIHDLAPKYVVKWIAEENRSEFQDYLYTATEIEAENQQAMEEMLDVFRFTKWEKNKYRYGLSLNTIGPPLNTFIPPIVGLTAQWKSFGKATINSFEERLANEELYLVLALENPTQSDYIEVGEVITGLTQRVAGFTLRPAVQILQPLAGMEEVYREMHEVIGIEGEIIQIIGFTKKDNAFHDSIRHQVMDLILE</sequence>
<dbReference type="OrthoDB" id="5149792at2"/>
<dbReference type="EMBL" id="FODJ01000006">
    <property type="protein sequence ID" value="SEO32412.1"/>
    <property type="molecule type" value="Genomic_DNA"/>
</dbReference>
<proteinExistence type="predicted"/>
<reference evidence="1 2" key="1">
    <citation type="submission" date="2016-10" db="EMBL/GenBank/DDBJ databases">
        <authorList>
            <person name="de Groot N.N."/>
        </authorList>
    </citation>
    <scope>NUCLEOTIDE SEQUENCE [LARGE SCALE GENOMIC DNA]</scope>
    <source>
        <strain evidence="1 2">CGMCC 1.10434</strain>
    </source>
</reference>
<dbReference type="RefSeq" id="WP_143063921.1">
    <property type="nucleotide sequence ID" value="NZ_FODJ01000006.1"/>
</dbReference>
<accession>A0A1H8NS38</accession>
<keyword evidence="2" id="KW-1185">Reference proteome</keyword>
<name>A0A1H8NS38_9BACI</name>
<dbReference type="Gene3D" id="3.40.109.10">
    <property type="entry name" value="NADH Oxidase"/>
    <property type="match status" value="1"/>
</dbReference>
<gene>
    <name evidence="1" type="ORF">SAMN04488134_10685</name>
</gene>